<sequence length="718" mass="78800">MPQAQRPIDTGVGEKPAKRKYTSKACEACRRRRAKCDGQKPSCSRCLDRAIECRFSAEEDKRRPAPQSYVRLLRTRITILERILRSHGIDVDASVARCMLDDRRPEAVAPVTPQDAPHQSKEASISSEHFEELCVAYERSLTLDESVTFDQDGEMHYFGPSSGRLEFQLSEAPKPLEPHIPLKRVLPLSEEDDEVPYELKSHLVDLFFYWQQPWCQVVDEKLYRESEMNSGRYYSPLLLNCILAVGSRFSDRPEVRLDVNDPNTAGRCFVEKAELQLLSDLKWPSVTTIQSLSLLNTIYVVCMTVGSLYANCILTAQAIGADAAGWLHQGMANRLALDMGLNLDMASLTGSNTMPSDEAELRRQIYWALYCDDKLSASYTGRVCTMLDNQGVVNLPSGFVSPETGAATSKVAIAGMSSTDAALLHCALIKLSHISENMFLALYAPKPSLQASQRTSFLTSCILELKTWVHDLPSALRIDKPSGGLQASPQTYTLHMTYHTTFILLLKPFLVKKSPLKPQPPATSSSASLNGIKAREMCLDAAERICLVAKKYRQAFGSFRKSPVSATHCTLWAALVLIQMGSSGAGSGGVGGDAGLSVRNIHNIELCLQILEELAVSWDIARRICRNLQELYRKLRAGDDAATEMAELSAPQGATGDRGGLQDLSPHLPDDGIGSVHALVGDGGVGDLGANVSLDDAFWAEIGLDLPGDYHGFNMSRA</sequence>
<dbReference type="GO" id="GO:0005634">
    <property type="term" value="C:nucleus"/>
    <property type="evidence" value="ECO:0007669"/>
    <property type="project" value="UniProtKB-SubCell"/>
</dbReference>
<accession>A0A6A6B6M6</accession>
<organism evidence="9 10">
    <name type="scientific">Aplosporella prunicola CBS 121167</name>
    <dbReference type="NCBI Taxonomy" id="1176127"/>
    <lineage>
        <taxon>Eukaryota</taxon>
        <taxon>Fungi</taxon>
        <taxon>Dikarya</taxon>
        <taxon>Ascomycota</taxon>
        <taxon>Pezizomycotina</taxon>
        <taxon>Dothideomycetes</taxon>
        <taxon>Dothideomycetes incertae sedis</taxon>
        <taxon>Botryosphaeriales</taxon>
        <taxon>Aplosporellaceae</taxon>
        <taxon>Aplosporella</taxon>
    </lineage>
</organism>
<dbReference type="GO" id="GO:0000981">
    <property type="term" value="F:DNA-binding transcription factor activity, RNA polymerase II-specific"/>
    <property type="evidence" value="ECO:0007669"/>
    <property type="project" value="InterPro"/>
</dbReference>
<evidence type="ECO:0000256" key="6">
    <source>
        <dbReference type="ARBA" id="ARBA00023163"/>
    </source>
</evidence>
<evidence type="ECO:0000313" key="9">
    <source>
        <dbReference type="EMBL" id="KAF2138905.1"/>
    </source>
</evidence>
<gene>
    <name evidence="9" type="ORF">K452DRAFT_361105</name>
</gene>
<dbReference type="Gene3D" id="4.10.240.10">
    <property type="entry name" value="Zn(2)-C6 fungal-type DNA-binding domain"/>
    <property type="match status" value="1"/>
</dbReference>
<comment type="subcellular location">
    <subcellularLocation>
        <location evidence="1">Nucleus</location>
    </subcellularLocation>
</comment>
<reference evidence="9" key="1">
    <citation type="journal article" date="2020" name="Stud. Mycol.">
        <title>101 Dothideomycetes genomes: a test case for predicting lifestyles and emergence of pathogens.</title>
        <authorList>
            <person name="Haridas S."/>
            <person name="Albert R."/>
            <person name="Binder M."/>
            <person name="Bloem J."/>
            <person name="Labutti K."/>
            <person name="Salamov A."/>
            <person name="Andreopoulos B."/>
            <person name="Baker S."/>
            <person name="Barry K."/>
            <person name="Bills G."/>
            <person name="Bluhm B."/>
            <person name="Cannon C."/>
            <person name="Castanera R."/>
            <person name="Culley D."/>
            <person name="Daum C."/>
            <person name="Ezra D."/>
            <person name="Gonzalez J."/>
            <person name="Henrissat B."/>
            <person name="Kuo A."/>
            <person name="Liang C."/>
            <person name="Lipzen A."/>
            <person name="Lutzoni F."/>
            <person name="Magnuson J."/>
            <person name="Mondo S."/>
            <person name="Nolan M."/>
            <person name="Ohm R."/>
            <person name="Pangilinan J."/>
            <person name="Park H.-J."/>
            <person name="Ramirez L."/>
            <person name="Alfaro M."/>
            <person name="Sun H."/>
            <person name="Tritt A."/>
            <person name="Yoshinaga Y."/>
            <person name="Zwiers L.-H."/>
            <person name="Turgeon B."/>
            <person name="Goodwin S."/>
            <person name="Spatafora J."/>
            <person name="Crous P."/>
            <person name="Grigoriev I."/>
        </authorList>
    </citation>
    <scope>NUCLEOTIDE SEQUENCE</scope>
    <source>
        <strain evidence="9">CBS 121167</strain>
    </source>
</reference>
<dbReference type="EMBL" id="ML995495">
    <property type="protein sequence ID" value="KAF2138905.1"/>
    <property type="molecule type" value="Genomic_DNA"/>
</dbReference>
<dbReference type="SMART" id="SM00906">
    <property type="entry name" value="Fungal_trans"/>
    <property type="match status" value="1"/>
</dbReference>
<evidence type="ECO:0000256" key="1">
    <source>
        <dbReference type="ARBA" id="ARBA00004123"/>
    </source>
</evidence>
<dbReference type="CDD" id="cd00067">
    <property type="entry name" value="GAL4"/>
    <property type="match status" value="1"/>
</dbReference>
<dbReference type="InterPro" id="IPR036864">
    <property type="entry name" value="Zn2-C6_fun-type_DNA-bd_sf"/>
</dbReference>
<keyword evidence="10" id="KW-1185">Reference proteome</keyword>
<protein>
    <recommendedName>
        <fullName evidence="8">Zn(2)-C6 fungal-type domain-containing protein</fullName>
    </recommendedName>
</protein>
<dbReference type="RefSeq" id="XP_033394618.1">
    <property type="nucleotide sequence ID" value="XM_033546397.1"/>
</dbReference>
<dbReference type="AlphaFoldDB" id="A0A6A6B6M6"/>
<dbReference type="GeneID" id="54303903"/>
<dbReference type="PANTHER" id="PTHR31313">
    <property type="entry name" value="TY1 ENHANCER ACTIVATOR"/>
    <property type="match status" value="1"/>
</dbReference>
<dbReference type="CDD" id="cd12148">
    <property type="entry name" value="fungal_TF_MHR"/>
    <property type="match status" value="1"/>
</dbReference>
<dbReference type="SUPFAM" id="SSF57701">
    <property type="entry name" value="Zn2/Cys6 DNA-binding domain"/>
    <property type="match status" value="1"/>
</dbReference>
<dbReference type="CDD" id="cd14723">
    <property type="entry name" value="ZIP_Ppr1"/>
    <property type="match status" value="1"/>
</dbReference>
<dbReference type="InterPro" id="IPR001138">
    <property type="entry name" value="Zn2Cys6_DnaBD"/>
</dbReference>
<dbReference type="GO" id="GO:0008270">
    <property type="term" value="F:zinc ion binding"/>
    <property type="evidence" value="ECO:0007669"/>
    <property type="project" value="InterPro"/>
</dbReference>
<evidence type="ECO:0000256" key="3">
    <source>
        <dbReference type="ARBA" id="ARBA00022833"/>
    </source>
</evidence>
<dbReference type="Pfam" id="PF04082">
    <property type="entry name" value="Fungal_trans"/>
    <property type="match status" value="1"/>
</dbReference>
<keyword evidence="7" id="KW-0539">Nucleus</keyword>
<dbReference type="PROSITE" id="PS00463">
    <property type="entry name" value="ZN2_CY6_FUNGAL_1"/>
    <property type="match status" value="1"/>
</dbReference>
<dbReference type="GO" id="GO:0006351">
    <property type="term" value="P:DNA-templated transcription"/>
    <property type="evidence" value="ECO:0007669"/>
    <property type="project" value="InterPro"/>
</dbReference>
<dbReference type="PROSITE" id="PS50048">
    <property type="entry name" value="ZN2_CY6_FUNGAL_2"/>
    <property type="match status" value="1"/>
</dbReference>
<dbReference type="Proteomes" id="UP000799438">
    <property type="component" value="Unassembled WGS sequence"/>
</dbReference>
<dbReference type="InterPro" id="IPR007219">
    <property type="entry name" value="XnlR_reg_dom"/>
</dbReference>
<feature type="domain" description="Zn(2)-C6 fungal-type" evidence="8">
    <location>
        <begin position="25"/>
        <end position="55"/>
    </location>
</feature>
<dbReference type="PANTHER" id="PTHR31313:SF83">
    <property type="entry name" value="ZN(II)2CYS6 TRANSCRIPTION FACTOR (EUROFUNG)"/>
    <property type="match status" value="1"/>
</dbReference>
<dbReference type="SMART" id="SM00066">
    <property type="entry name" value="GAL4"/>
    <property type="match status" value="1"/>
</dbReference>
<keyword evidence="2" id="KW-0479">Metal-binding</keyword>
<evidence type="ECO:0000256" key="4">
    <source>
        <dbReference type="ARBA" id="ARBA00023015"/>
    </source>
</evidence>
<evidence type="ECO:0000256" key="7">
    <source>
        <dbReference type="ARBA" id="ARBA00023242"/>
    </source>
</evidence>
<evidence type="ECO:0000259" key="8">
    <source>
        <dbReference type="PROSITE" id="PS50048"/>
    </source>
</evidence>
<evidence type="ECO:0000256" key="2">
    <source>
        <dbReference type="ARBA" id="ARBA00022723"/>
    </source>
</evidence>
<keyword evidence="5" id="KW-0238">DNA-binding</keyword>
<evidence type="ECO:0000313" key="10">
    <source>
        <dbReference type="Proteomes" id="UP000799438"/>
    </source>
</evidence>
<dbReference type="GO" id="GO:0003677">
    <property type="term" value="F:DNA binding"/>
    <property type="evidence" value="ECO:0007669"/>
    <property type="project" value="UniProtKB-KW"/>
</dbReference>
<keyword evidence="4" id="KW-0805">Transcription regulation</keyword>
<dbReference type="InterPro" id="IPR051615">
    <property type="entry name" value="Transcr_Regulatory_Elem"/>
</dbReference>
<dbReference type="OrthoDB" id="2154091at2759"/>
<keyword evidence="6" id="KW-0804">Transcription</keyword>
<dbReference type="Pfam" id="PF00172">
    <property type="entry name" value="Zn_clus"/>
    <property type="match status" value="1"/>
</dbReference>
<proteinExistence type="predicted"/>
<evidence type="ECO:0000256" key="5">
    <source>
        <dbReference type="ARBA" id="ARBA00023125"/>
    </source>
</evidence>
<keyword evidence="3" id="KW-0862">Zinc</keyword>
<name>A0A6A6B6M6_9PEZI</name>